<dbReference type="EMBL" id="CACVKT020009473">
    <property type="protein sequence ID" value="CAC5422008.1"/>
    <property type="molecule type" value="Genomic_DNA"/>
</dbReference>
<proteinExistence type="predicted"/>
<accession>A0A6J8ENE5</accession>
<organism evidence="1 2">
    <name type="scientific">Mytilus coruscus</name>
    <name type="common">Sea mussel</name>
    <dbReference type="NCBI Taxonomy" id="42192"/>
    <lineage>
        <taxon>Eukaryota</taxon>
        <taxon>Metazoa</taxon>
        <taxon>Spiralia</taxon>
        <taxon>Lophotrochozoa</taxon>
        <taxon>Mollusca</taxon>
        <taxon>Bivalvia</taxon>
        <taxon>Autobranchia</taxon>
        <taxon>Pteriomorphia</taxon>
        <taxon>Mytilida</taxon>
        <taxon>Mytiloidea</taxon>
        <taxon>Mytilidae</taxon>
        <taxon>Mytilinae</taxon>
        <taxon>Mytilus</taxon>
    </lineage>
</organism>
<reference evidence="1 2" key="1">
    <citation type="submission" date="2020-06" db="EMBL/GenBank/DDBJ databases">
        <authorList>
            <person name="Li R."/>
            <person name="Bekaert M."/>
        </authorList>
    </citation>
    <scope>NUCLEOTIDE SEQUENCE [LARGE SCALE GENOMIC DNA]</scope>
    <source>
        <strain evidence="2">wild</strain>
    </source>
</reference>
<evidence type="ECO:0000313" key="2">
    <source>
        <dbReference type="Proteomes" id="UP000507470"/>
    </source>
</evidence>
<name>A0A6J8ENE5_MYTCO</name>
<keyword evidence="2" id="KW-1185">Reference proteome</keyword>
<dbReference type="AlphaFoldDB" id="A0A6J8ENE5"/>
<evidence type="ECO:0000313" key="1">
    <source>
        <dbReference type="EMBL" id="CAC5422008.1"/>
    </source>
</evidence>
<protein>
    <submittedName>
        <fullName evidence="1">Uncharacterized protein</fullName>
    </submittedName>
</protein>
<gene>
    <name evidence="1" type="ORF">MCOR_54080</name>
</gene>
<sequence length="169" mass="19647">MELVEKQFDIPAFEPETSSYDNIKKWHVPYQPQQLQRTRQFWKDRNLQLPLEIQTRTEIQARTAIQTRSDEIQCTRSDRKSTSTIGSYNGFVAVPTYKATQQQSEDSANAADRRATLETDDQLCAPGNTLHLYFIECPLELFDIRLYSIKHITDYKAKHRSLEFVAKGS</sequence>
<dbReference type="Proteomes" id="UP000507470">
    <property type="component" value="Unassembled WGS sequence"/>
</dbReference>